<name>A0A5C6E686_9BACT</name>
<dbReference type="Proteomes" id="UP000315471">
    <property type="component" value="Unassembled WGS sequence"/>
</dbReference>
<dbReference type="AlphaFoldDB" id="A0A5C6E686"/>
<evidence type="ECO:0000259" key="2">
    <source>
        <dbReference type="Pfam" id="PF07596"/>
    </source>
</evidence>
<evidence type="ECO:0000256" key="1">
    <source>
        <dbReference type="SAM" id="Phobius"/>
    </source>
</evidence>
<protein>
    <recommendedName>
        <fullName evidence="2">DUF1559 domain-containing protein</fullName>
    </recommendedName>
</protein>
<keyword evidence="1" id="KW-1133">Transmembrane helix</keyword>
<dbReference type="Pfam" id="PF07596">
    <property type="entry name" value="SBP_bac_10"/>
    <property type="match status" value="1"/>
</dbReference>
<evidence type="ECO:0000313" key="4">
    <source>
        <dbReference type="Proteomes" id="UP000315471"/>
    </source>
</evidence>
<comment type="caution">
    <text evidence="3">The sequence shown here is derived from an EMBL/GenBank/DDBJ whole genome shotgun (WGS) entry which is preliminary data.</text>
</comment>
<feature type="transmembrane region" description="Helical" evidence="1">
    <location>
        <begin position="33"/>
        <end position="54"/>
    </location>
</feature>
<accession>A0A5C6E686</accession>
<dbReference type="Gene3D" id="3.30.700.10">
    <property type="entry name" value="Glycoprotein, Type 4 Pilin"/>
    <property type="match status" value="1"/>
</dbReference>
<dbReference type="InterPro" id="IPR011453">
    <property type="entry name" value="DUF1559"/>
</dbReference>
<dbReference type="NCBIfam" id="TIGR04294">
    <property type="entry name" value="pre_pil_HX9DG"/>
    <property type="match status" value="1"/>
</dbReference>
<keyword evidence="4" id="KW-1185">Reference proteome</keyword>
<feature type="domain" description="DUF1559" evidence="2">
    <location>
        <begin position="55"/>
        <end position="391"/>
    </location>
</feature>
<dbReference type="Pfam" id="PF07963">
    <property type="entry name" value="N_methyl"/>
    <property type="match status" value="1"/>
</dbReference>
<gene>
    <name evidence="3" type="ORF">Q31b_25180</name>
</gene>
<dbReference type="InterPro" id="IPR012902">
    <property type="entry name" value="N_methyl_site"/>
</dbReference>
<reference evidence="3 4" key="1">
    <citation type="submission" date="2019-02" db="EMBL/GenBank/DDBJ databases">
        <title>Deep-cultivation of Planctomycetes and their phenomic and genomic characterization uncovers novel biology.</title>
        <authorList>
            <person name="Wiegand S."/>
            <person name="Jogler M."/>
            <person name="Boedeker C."/>
            <person name="Pinto D."/>
            <person name="Vollmers J."/>
            <person name="Rivas-Marin E."/>
            <person name="Kohn T."/>
            <person name="Peeters S.H."/>
            <person name="Heuer A."/>
            <person name="Rast P."/>
            <person name="Oberbeckmann S."/>
            <person name="Bunk B."/>
            <person name="Jeske O."/>
            <person name="Meyerdierks A."/>
            <person name="Storesund J.E."/>
            <person name="Kallscheuer N."/>
            <person name="Luecker S."/>
            <person name="Lage O.M."/>
            <person name="Pohl T."/>
            <person name="Merkel B.J."/>
            <person name="Hornburger P."/>
            <person name="Mueller R.-W."/>
            <person name="Bruemmer F."/>
            <person name="Labrenz M."/>
            <person name="Spormann A.M."/>
            <person name="Op Den Camp H."/>
            <person name="Overmann J."/>
            <person name="Amann R."/>
            <person name="Jetten M.S.M."/>
            <person name="Mascher T."/>
            <person name="Medema M.H."/>
            <person name="Devos D.P."/>
            <person name="Kaster A.-K."/>
            <person name="Ovreas L."/>
            <person name="Rohde M."/>
            <person name="Galperin M.Y."/>
            <person name="Jogler C."/>
        </authorList>
    </citation>
    <scope>NUCLEOTIDE SEQUENCE [LARGE SCALE GENOMIC DNA]</scope>
    <source>
        <strain evidence="3 4">Q31b</strain>
    </source>
</reference>
<dbReference type="PANTHER" id="PTHR30093:SF2">
    <property type="entry name" value="TYPE II SECRETION SYSTEM PROTEIN H"/>
    <property type="match status" value="1"/>
</dbReference>
<sequence length="438" mass="46937">MFSMYCPAALVPSPATIDRIPGREVKVRRGFTLVELLVVIAIIGVLVGLLLPAVQAAREAARRMSCSNNVKQLGLAVHNYHSTYNQLPRQLGGTNGYFDKGSSGGNNLRRYAPGNNGGELSALVALTPFFEQQALWEQISNPYQVSEGTGAGNVYQPMGPWPNRTLIESVNAASGLYDPWITNIPTLRCPSDPGIGLPGQGRSNYGICMGDSIDQTIGNLYHPYNGSFYASSTTISKNQASTRGMWQPEIDNKFRDMMDGLSNTIAMGEFVTDNGDNDKRTAGVKGVSVKLAGGVRGCESYVDANRPRFWANTTSILNSGNVEWRRGLRWASGYAIFSGIFTILPPNREICYATGYVQGDGILPPSSNHQGGCHVLMGDGAVRFITDSIDSGDQSRAMVALSSVNGDATLSVPGAASPFGVWGALGTRSAREVISTDF</sequence>
<dbReference type="EMBL" id="SJPY01000003">
    <property type="protein sequence ID" value="TWU43477.1"/>
    <property type="molecule type" value="Genomic_DNA"/>
</dbReference>
<dbReference type="SUPFAM" id="SSF54523">
    <property type="entry name" value="Pili subunits"/>
    <property type="match status" value="1"/>
</dbReference>
<keyword evidence="1" id="KW-0812">Transmembrane</keyword>
<dbReference type="NCBIfam" id="TIGR02532">
    <property type="entry name" value="IV_pilin_GFxxxE"/>
    <property type="match status" value="1"/>
</dbReference>
<keyword evidence="1" id="KW-0472">Membrane</keyword>
<dbReference type="PANTHER" id="PTHR30093">
    <property type="entry name" value="GENERAL SECRETION PATHWAY PROTEIN G"/>
    <property type="match status" value="1"/>
</dbReference>
<evidence type="ECO:0000313" key="3">
    <source>
        <dbReference type="EMBL" id="TWU43477.1"/>
    </source>
</evidence>
<dbReference type="InterPro" id="IPR045584">
    <property type="entry name" value="Pilin-like"/>
</dbReference>
<dbReference type="PROSITE" id="PS00409">
    <property type="entry name" value="PROKAR_NTER_METHYL"/>
    <property type="match status" value="1"/>
</dbReference>
<dbReference type="InterPro" id="IPR027558">
    <property type="entry name" value="Pre_pil_HX9DG_C"/>
</dbReference>
<organism evidence="3 4">
    <name type="scientific">Novipirellula aureliae</name>
    <dbReference type="NCBI Taxonomy" id="2527966"/>
    <lineage>
        <taxon>Bacteria</taxon>
        <taxon>Pseudomonadati</taxon>
        <taxon>Planctomycetota</taxon>
        <taxon>Planctomycetia</taxon>
        <taxon>Pirellulales</taxon>
        <taxon>Pirellulaceae</taxon>
        <taxon>Novipirellula</taxon>
    </lineage>
</organism>
<proteinExistence type="predicted"/>